<accession>A0A4R8R1Y4</accession>
<evidence type="ECO:0000313" key="1">
    <source>
        <dbReference type="EMBL" id="TDZ48059.1"/>
    </source>
</evidence>
<proteinExistence type="predicted"/>
<gene>
    <name evidence="1" type="ORF">CCUG63697_04355</name>
</gene>
<reference evidence="1 2" key="1">
    <citation type="journal article" date="2019" name="Sci. Rep.">
        <title>Extended insight into the Mycobacterium chelonae-abscessus complex through whole genome sequencing of Mycobacterium salmoniphilum outbreak and Mycobacterium salmoniphilum-like strains.</title>
        <authorList>
            <person name="Behra P.R.K."/>
            <person name="Das S."/>
            <person name="Pettersson B.M.F."/>
            <person name="Shirreff L."/>
            <person name="DuCote T."/>
            <person name="Jacobsson K.G."/>
            <person name="Ennis D.G."/>
            <person name="Kirsebom L.A."/>
        </authorList>
    </citation>
    <scope>NUCLEOTIDE SEQUENCE [LARGE SCALE GENOMIC DNA]</scope>
    <source>
        <strain evidence="1 2">CCUG 63697</strain>
    </source>
</reference>
<keyword evidence="2" id="KW-1185">Reference proteome</keyword>
<name>A0A4R8R1Y4_9MYCO</name>
<sequence precursor="true">MGISGVTVRPEHQEEAIDMRKLLATVGVAAVLAAGSVALAGPASAAPCGKVVVWGNGGGTCESDFSSDGSFTRCDTVYVLGIGGTNCYRVYP</sequence>
<dbReference type="AlphaFoldDB" id="A0A4R8R1Y4"/>
<organism evidence="1 2">
    <name type="scientific">Mycobacteroides franklinii</name>
    <dbReference type="NCBI Taxonomy" id="948102"/>
    <lineage>
        <taxon>Bacteria</taxon>
        <taxon>Bacillati</taxon>
        <taxon>Actinomycetota</taxon>
        <taxon>Actinomycetes</taxon>
        <taxon>Mycobacteriales</taxon>
        <taxon>Mycobacteriaceae</taxon>
        <taxon>Mycobacteroides</taxon>
    </lineage>
</organism>
<dbReference type="EMBL" id="PECC01000029">
    <property type="protein sequence ID" value="TDZ48059.1"/>
    <property type="molecule type" value="Genomic_DNA"/>
</dbReference>
<evidence type="ECO:0000313" key="2">
    <source>
        <dbReference type="Proteomes" id="UP000295165"/>
    </source>
</evidence>
<comment type="caution">
    <text evidence="1">The sequence shown here is derived from an EMBL/GenBank/DDBJ whole genome shotgun (WGS) entry which is preliminary data.</text>
</comment>
<protein>
    <submittedName>
        <fullName evidence="1">Uncharacterized protein</fullName>
    </submittedName>
</protein>
<dbReference type="Proteomes" id="UP000295165">
    <property type="component" value="Unassembled WGS sequence"/>
</dbReference>